<feature type="transmembrane region" description="Helical" evidence="3">
    <location>
        <begin position="201"/>
        <end position="221"/>
    </location>
</feature>
<keyword evidence="3" id="KW-1133">Transmembrane helix</keyword>
<dbReference type="InterPro" id="IPR058548">
    <property type="entry name" value="MlaB-like_STAS"/>
</dbReference>
<evidence type="ECO:0000313" key="6">
    <source>
        <dbReference type="Proteomes" id="UP000297535"/>
    </source>
</evidence>
<dbReference type="NCBIfam" id="TIGR00056">
    <property type="entry name" value="MlaE family lipid ABC transporter permease subunit"/>
    <property type="match status" value="1"/>
</dbReference>
<reference evidence="5 6" key="1">
    <citation type="submission" date="2019-04" db="EMBL/GenBank/DDBJ databases">
        <authorList>
            <person name="Feng G."/>
            <person name="Zhu H."/>
        </authorList>
    </citation>
    <scope>NUCLEOTIDE SEQUENCE [LARGE SCALE GENOMIC DNA]</scope>
    <source>
        <strain evidence="5 6">6HR-1</strain>
    </source>
</reference>
<dbReference type="SUPFAM" id="SSF52091">
    <property type="entry name" value="SpoIIaa-like"/>
    <property type="match status" value="1"/>
</dbReference>
<comment type="caution">
    <text evidence="5">The sequence shown here is derived from an EMBL/GenBank/DDBJ whole genome shotgun (WGS) entry which is preliminary data.</text>
</comment>
<evidence type="ECO:0000256" key="1">
    <source>
        <dbReference type="ARBA" id="ARBA00003787"/>
    </source>
</evidence>
<evidence type="ECO:0000256" key="2">
    <source>
        <dbReference type="SAM" id="MobiDB-lite"/>
    </source>
</evidence>
<keyword evidence="3" id="KW-0472">Membrane</keyword>
<dbReference type="Proteomes" id="UP000297535">
    <property type="component" value="Unassembled WGS sequence"/>
</dbReference>
<gene>
    <name evidence="5" type="ORF">EU555_04275</name>
</gene>
<evidence type="ECO:0000256" key="3">
    <source>
        <dbReference type="SAM" id="Phobius"/>
    </source>
</evidence>
<dbReference type="GO" id="GO:0043190">
    <property type="term" value="C:ATP-binding cassette (ABC) transporter complex"/>
    <property type="evidence" value="ECO:0007669"/>
    <property type="project" value="InterPro"/>
</dbReference>
<dbReference type="EMBL" id="SRLB01000002">
    <property type="protein sequence ID" value="TGE01893.1"/>
    <property type="molecule type" value="Genomic_DNA"/>
</dbReference>
<comment type="function">
    <text evidence="1">Could be part of an ABC transporter complex.</text>
</comment>
<feature type="region of interest" description="Disordered" evidence="2">
    <location>
        <begin position="14"/>
        <end position="36"/>
    </location>
</feature>
<feature type="transmembrane region" description="Helical" evidence="3">
    <location>
        <begin position="310"/>
        <end position="332"/>
    </location>
</feature>
<feature type="transmembrane region" description="Helical" evidence="3">
    <location>
        <begin position="384"/>
        <end position="405"/>
    </location>
</feature>
<keyword evidence="3" id="KW-0812">Transmembrane</keyword>
<name>A0A4Z0NW36_9HYPH</name>
<dbReference type="InterPro" id="IPR036513">
    <property type="entry name" value="STAS_dom_sf"/>
</dbReference>
<sequence>MVCELLARRGIGPARGDHVANQGGRPVPTAPSTRGADPARVAVERVREGLAARLTGRWTADQAPAVEAASAEMLAASGGAPLVIDLSGLSRLDTLGAWVLERSRARLPAGTAYAGAAPEHLILLREVAYREAEPAPRRRRLRPLDPVAGLGSGVRNLGREGVAGLAFLGEVVAGCLRVLARPRSFRGPALVNQVEQIALRGAPIIMLIAFLVGCIVTQQGIIQLQRFGAQSYVVNMIGILSLRELGVLLTSIMVAGRSGSAFTAEIGSMRMREEVDALRVMGLDPIEILIVPRILALMLALPLLAFLADLAALAGGALTSLIYGGMSLEAFAFRLQNAIGFRHVAIGLIKAPFMALIIGIIASVEGFMVEGSAESLGRHVTASVVKSIFMVIVLDGLFAVFFAAIDF</sequence>
<feature type="transmembrane region" description="Helical" evidence="3">
    <location>
        <begin position="344"/>
        <end position="364"/>
    </location>
</feature>
<organism evidence="5 6">
    <name type="scientific">Methylobacterium nonmethylotrophicum</name>
    <dbReference type="NCBI Taxonomy" id="1141884"/>
    <lineage>
        <taxon>Bacteria</taxon>
        <taxon>Pseudomonadati</taxon>
        <taxon>Pseudomonadota</taxon>
        <taxon>Alphaproteobacteria</taxon>
        <taxon>Hyphomicrobiales</taxon>
        <taxon>Methylobacteriaceae</taxon>
        <taxon>Methylobacterium</taxon>
    </lineage>
</organism>
<feature type="domain" description="MlaB-like STAS" evidence="4">
    <location>
        <begin position="53"/>
        <end position="107"/>
    </location>
</feature>
<dbReference type="AlphaFoldDB" id="A0A4Z0NW36"/>
<dbReference type="OrthoDB" id="9805022at2"/>
<dbReference type="Pfam" id="PF02405">
    <property type="entry name" value="MlaE"/>
    <property type="match status" value="1"/>
</dbReference>
<evidence type="ECO:0000313" key="5">
    <source>
        <dbReference type="EMBL" id="TGE01893.1"/>
    </source>
</evidence>
<dbReference type="PANTHER" id="PTHR30188:SF3">
    <property type="entry name" value="ABC TRANSPORTER PERMEASE"/>
    <property type="match status" value="1"/>
</dbReference>
<dbReference type="Gene3D" id="3.30.750.24">
    <property type="entry name" value="STAS domain"/>
    <property type="match status" value="1"/>
</dbReference>
<keyword evidence="6" id="KW-1185">Reference proteome</keyword>
<dbReference type="Pfam" id="PF13466">
    <property type="entry name" value="STAS_2"/>
    <property type="match status" value="1"/>
</dbReference>
<feature type="transmembrane region" description="Helical" evidence="3">
    <location>
        <begin position="277"/>
        <end position="304"/>
    </location>
</feature>
<dbReference type="GO" id="GO:0005548">
    <property type="term" value="F:phospholipid transporter activity"/>
    <property type="evidence" value="ECO:0007669"/>
    <property type="project" value="TreeGrafter"/>
</dbReference>
<dbReference type="InterPro" id="IPR003453">
    <property type="entry name" value="ABC_MlaE_roteobac"/>
</dbReference>
<evidence type="ECO:0000259" key="4">
    <source>
        <dbReference type="Pfam" id="PF13466"/>
    </source>
</evidence>
<dbReference type="InterPro" id="IPR030802">
    <property type="entry name" value="Permease_MalE"/>
</dbReference>
<dbReference type="PANTHER" id="PTHR30188">
    <property type="entry name" value="ABC TRANSPORTER PERMEASE PROTEIN-RELATED"/>
    <property type="match status" value="1"/>
</dbReference>
<proteinExistence type="predicted"/>
<protein>
    <submittedName>
        <fullName evidence="5">MlaE family lipid ABC transporter permease subunit</fullName>
    </submittedName>
</protein>
<accession>A0A4Z0NW36</accession>